<dbReference type="PANTHER" id="PTHR21461">
    <property type="entry name" value="GLYCOSYLTRANSFERASE FAMILY 92 PROTEIN"/>
    <property type="match status" value="1"/>
</dbReference>
<proteinExistence type="inferred from homology"/>
<evidence type="ECO:0000313" key="9">
    <source>
        <dbReference type="EMBL" id="EDW00189.1"/>
    </source>
</evidence>
<dbReference type="InParanoid" id="B4JKT6"/>
<keyword evidence="10" id="KW-1185">Reference proteome</keyword>
<dbReference type="Proteomes" id="UP000001070">
    <property type="component" value="Unassembled WGS sequence"/>
</dbReference>
<sequence>MQLSRVRFLKILVLIISINIFILLAFFSYNNSEHSHRSKRVVFIDELLVDKREEPSWPQKLKFIREEMPSFPLEELLRRPATKSTCGKVPNSLGIDFSNDYWQTVHIENLTYHLFGAYYDNREKIIDAPLVRVLTMINHYGNRYTVKFPQSYCQLWFRNRVDPVIANVSDHKIIWVWGGDPTGKVFPTLISCRVPNVEKEAPEMVSIVAQRCDNARNLLRVVYEPAVNTVAMPQQKDQPMNDQDNSEKPLRLMICVKALDFLYKDISWRLIEWLELMRLMGVSKVVFYDAQMHPNMTRVLNDYITSSPGFVELRPLSMGRGEPHTGRHFHHYAMDADYFNRILNEMIPYNDCFYRNMYKFDYIGVFDTDEVIMPLGNITKLSDLIKLAHKVPNYGQDASDCSAWAGFCFRNVYFPLYPKRPKVYKNLPSFYYMLQHVERVKEYCDPLSATKCFHSTQFVIGLHNHFPIYIAYNGECDPKSVPIEFGQLQHYREPDNKTHLLNPVVDDSIWRYQPLLQQRVYAKYEKLGFLPDIQQVIDAKHQRRKDDEQHLHEAIFKI</sequence>
<evidence type="ECO:0000256" key="5">
    <source>
        <dbReference type="ARBA" id="ARBA00022692"/>
    </source>
</evidence>
<accession>B4JKT6</accession>
<dbReference type="HOGENOM" id="CLU_028069_0_0_1"/>
<evidence type="ECO:0000256" key="4">
    <source>
        <dbReference type="ARBA" id="ARBA00022679"/>
    </source>
</evidence>
<protein>
    <recommendedName>
        <fullName evidence="8">Glycosyltransferase family 92 protein</fullName>
        <ecNumber evidence="8">2.4.1.-</ecNumber>
    </recommendedName>
</protein>
<feature type="transmembrane region" description="Helical" evidence="8">
    <location>
        <begin position="12"/>
        <end position="29"/>
    </location>
</feature>
<evidence type="ECO:0000256" key="1">
    <source>
        <dbReference type="ARBA" id="ARBA00004167"/>
    </source>
</evidence>
<evidence type="ECO:0000256" key="6">
    <source>
        <dbReference type="ARBA" id="ARBA00022989"/>
    </source>
</evidence>
<evidence type="ECO:0000256" key="3">
    <source>
        <dbReference type="ARBA" id="ARBA00022676"/>
    </source>
</evidence>
<dbReference type="EMBL" id="CH916370">
    <property type="protein sequence ID" value="EDW00189.1"/>
    <property type="molecule type" value="Genomic_DNA"/>
</dbReference>
<dbReference type="InterPro" id="IPR008166">
    <property type="entry name" value="Glyco_transf_92"/>
</dbReference>
<evidence type="ECO:0000256" key="7">
    <source>
        <dbReference type="ARBA" id="ARBA00023136"/>
    </source>
</evidence>
<dbReference type="GO" id="GO:0016020">
    <property type="term" value="C:membrane"/>
    <property type="evidence" value="ECO:0007669"/>
    <property type="project" value="UniProtKB-SubCell"/>
</dbReference>
<keyword evidence="7 8" id="KW-0472">Membrane</keyword>
<gene>
    <name evidence="9" type="primary">Dgri\GH11996</name>
    <name evidence="9" type="ORF">Dgri_GH11996</name>
</gene>
<dbReference type="PANTHER" id="PTHR21461:SF83">
    <property type="entry name" value="GLYCOSYLTRANSFERASE FAMILY 92 PROTEIN"/>
    <property type="match status" value="1"/>
</dbReference>
<dbReference type="OrthoDB" id="7917939at2759"/>
<dbReference type="OMA" id="FGHAPRR"/>
<evidence type="ECO:0000256" key="8">
    <source>
        <dbReference type="RuleBase" id="RU366017"/>
    </source>
</evidence>
<dbReference type="Pfam" id="PF01697">
    <property type="entry name" value="Glyco_transf_92"/>
    <property type="match status" value="1"/>
</dbReference>
<dbReference type="KEGG" id="dgr:6565482"/>
<evidence type="ECO:0000313" key="10">
    <source>
        <dbReference type="Proteomes" id="UP000001070"/>
    </source>
</evidence>
<keyword evidence="5 8" id="KW-0812">Transmembrane</keyword>
<keyword evidence="4 8" id="KW-0808">Transferase</keyword>
<keyword evidence="3 8" id="KW-0328">Glycosyltransferase</keyword>
<keyword evidence="6 8" id="KW-1133">Transmembrane helix</keyword>
<dbReference type="GO" id="GO:0016757">
    <property type="term" value="F:glycosyltransferase activity"/>
    <property type="evidence" value="ECO:0007669"/>
    <property type="project" value="UniProtKB-UniRule"/>
</dbReference>
<dbReference type="AlphaFoldDB" id="B4JKT6"/>
<reference evidence="9 10" key="1">
    <citation type="journal article" date="2007" name="Nature">
        <title>Evolution of genes and genomes on the Drosophila phylogeny.</title>
        <authorList>
            <consortium name="Drosophila 12 Genomes Consortium"/>
            <person name="Clark A.G."/>
            <person name="Eisen M.B."/>
            <person name="Smith D.R."/>
            <person name="Bergman C.M."/>
            <person name="Oliver B."/>
            <person name="Markow T.A."/>
            <person name="Kaufman T.C."/>
            <person name="Kellis M."/>
            <person name="Gelbart W."/>
            <person name="Iyer V.N."/>
            <person name="Pollard D.A."/>
            <person name="Sackton T.B."/>
            <person name="Larracuente A.M."/>
            <person name="Singh N.D."/>
            <person name="Abad J.P."/>
            <person name="Abt D.N."/>
            <person name="Adryan B."/>
            <person name="Aguade M."/>
            <person name="Akashi H."/>
            <person name="Anderson W.W."/>
            <person name="Aquadro C.F."/>
            <person name="Ardell D.H."/>
            <person name="Arguello R."/>
            <person name="Artieri C.G."/>
            <person name="Barbash D.A."/>
            <person name="Barker D."/>
            <person name="Barsanti P."/>
            <person name="Batterham P."/>
            <person name="Batzoglou S."/>
            <person name="Begun D."/>
            <person name="Bhutkar A."/>
            <person name="Blanco E."/>
            <person name="Bosak S.A."/>
            <person name="Bradley R.K."/>
            <person name="Brand A.D."/>
            <person name="Brent M.R."/>
            <person name="Brooks A.N."/>
            <person name="Brown R.H."/>
            <person name="Butlin R.K."/>
            <person name="Caggese C."/>
            <person name="Calvi B.R."/>
            <person name="Bernardo de Carvalho A."/>
            <person name="Caspi A."/>
            <person name="Castrezana S."/>
            <person name="Celniker S.E."/>
            <person name="Chang J.L."/>
            <person name="Chapple C."/>
            <person name="Chatterji S."/>
            <person name="Chinwalla A."/>
            <person name="Civetta A."/>
            <person name="Clifton S.W."/>
            <person name="Comeron J.M."/>
            <person name="Costello J.C."/>
            <person name="Coyne J.A."/>
            <person name="Daub J."/>
            <person name="David R.G."/>
            <person name="Delcher A.L."/>
            <person name="Delehaunty K."/>
            <person name="Do C.B."/>
            <person name="Ebling H."/>
            <person name="Edwards K."/>
            <person name="Eickbush T."/>
            <person name="Evans J.D."/>
            <person name="Filipski A."/>
            <person name="Findeiss S."/>
            <person name="Freyhult E."/>
            <person name="Fulton L."/>
            <person name="Fulton R."/>
            <person name="Garcia A.C."/>
            <person name="Gardiner A."/>
            <person name="Garfield D.A."/>
            <person name="Garvin B.E."/>
            <person name="Gibson G."/>
            <person name="Gilbert D."/>
            <person name="Gnerre S."/>
            <person name="Godfrey J."/>
            <person name="Good R."/>
            <person name="Gotea V."/>
            <person name="Gravely B."/>
            <person name="Greenberg A.J."/>
            <person name="Griffiths-Jones S."/>
            <person name="Gross S."/>
            <person name="Guigo R."/>
            <person name="Gustafson E.A."/>
            <person name="Haerty W."/>
            <person name="Hahn M.W."/>
            <person name="Halligan D.L."/>
            <person name="Halpern A.L."/>
            <person name="Halter G.M."/>
            <person name="Han M.V."/>
            <person name="Heger A."/>
            <person name="Hillier L."/>
            <person name="Hinrichs A.S."/>
            <person name="Holmes I."/>
            <person name="Hoskins R.A."/>
            <person name="Hubisz M.J."/>
            <person name="Hultmark D."/>
            <person name="Huntley M.A."/>
            <person name="Jaffe D.B."/>
            <person name="Jagadeeshan S."/>
            <person name="Jeck W.R."/>
            <person name="Johnson J."/>
            <person name="Jones C.D."/>
            <person name="Jordan W.C."/>
            <person name="Karpen G.H."/>
            <person name="Kataoka E."/>
            <person name="Keightley P.D."/>
            <person name="Kheradpour P."/>
            <person name="Kirkness E.F."/>
            <person name="Koerich L.B."/>
            <person name="Kristiansen K."/>
            <person name="Kudrna D."/>
            <person name="Kulathinal R.J."/>
            <person name="Kumar S."/>
            <person name="Kwok R."/>
            <person name="Lander E."/>
            <person name="Langley C.H."/>
            <person name="Lapoint R."/>
            <person name="Lazzaro B.P."/>
            <person name="Lee S.J."/>
            <person name="Levesque L."/>
            <person name="Li R."/>
            <person name="Lin C.F."/>
            <person name="Lin M.F."/>
            <person name="Lindblad-Toh K."/>
            <person name="Llopart A."/>
            <person name="Long M."/>
            <person name="Low L."/>
            <person name="Lozovsky E."/>
            <person name="Lu J."/>
            <person name="Luo M."/>
            <person name="Machado C.A."/>
            <person name="Makalowski W."/>
            <person name="Marzo M."/>
            <person name="Matsuda M."/>
            <person name="Matzkin L."/>
            <person name="McAllister B."/>
            <person name="McBride C.S."/>
            <person name="McKernan B."/>
            <person name="McKernan K."/>
            <person name="Mendez-Lago M."/>
            <person name="Minx P."/>
            <person name="Mollenhauer M.U."/>
            <person name="Montooth K."/>
            <person name="Mount S.M."/>
            <person name="Mu X."/>
            <person name="Myers E."/>
            <person name="Negre B."/>
            <person name="Newfeld S."/>
            <person name="Nielsen R."/>
            <person name="Noor M.A."/>
            <person name="O'Grady P."/>
            <person name="Pachter L."/>
            <person name="Papaceit M."/>
            <person name="Parisi M.J."/>
            <person name="Parisi M."/>
            <person name="Parts L."/>
            <person name="Pedersen J.S."/>
            <person name="Pesole G."/>
            <person name="Phillippy A.M."/>
            <person name="Ponting C.P."/>
            <person name="Pop M."/>
            <person name="Porcelli D."/>
            <person name="Powell J.R."/>
            <person name="Prohaska S."/>
            <person name="Pruitt K."/>
            <person name="Puig M."/>
            <person name="Quesneville H."/>
            <person name="Ram K.R."/>
            <person name="Rand D."/>
            <person name="Rasmussen M.D."/>
            <person name="Reed L.K."/>
            <person name="Reenan R."/>
            <person name="Reily A."/>
            <person name="Remington K.A."/>
            <person name="Rieger T.T."/>
            <person name="Ritchie M.G."/>
            <person name="Robin C."/>
            <person name="Rogers Y.H."/>
            <person name="Rohde C."/>
            <person name="Rozas J."/>
            <person name="Rubenfield M.J."/>
            <person name="Ruiz A."/>
            <person name="Russo S."/>
            <person name="Salzberg S.L."/>
            <person name="Sanchez-Gracia A."/>
            <person name="Saranga D.J."/>
            <person name="Sato H."/>
            <person name="Schaeffer S.W."/>
            <person name="Schatz M.C."/>
            <person name="Schlenke T."/>
            <person name="Schwartz R."/>
            <person name="Segarra C."/>
            <person name="Singh R.S."/>
            <person name="Sirot L."/>
            <person name="Sirota M."/>
            <person name="Sisneros N.B."/>
            <person name="Smith C.D."/>
            <person name="Smith T.F."/>
            <person name="Spieth J."/>
            <person name="Stage D.E."/>
            <person name="Stark A."/>
            <person name="Stephan W."/>
            <person name="Strausberg R.L."/>
            <person name="Strempel S."/>
            <person name="Sturgill D."/>
            <person name="Sutton G."/>
            <person name="Sutton G.G."/>
            <person name="Tao W."/>
            <person name="Teichmann S."/>
            <person name="Tobari Y.N."/>
            <person name="Tomimura Y."/>
            <person name="Tsolas J.M."/>
            <person name="Valente V.L."/>
            <person name="Venter E."/>
            <person name="Venter J.C."/>
            <person name="Vicario S."/>
            <person name="Vieira F.G."/>
            <person name="Vilella A.J."/>
            <person name="Villasante A."/>
            <person name="Walenz B."/>
            <person name="Wang J."/>
            <person name="Wasserman M."/>
            <person name="Watts T."/>
            <person name="Wilson D."/>
            <person name="Wilson R.K."/>
            <person name="Wing R.A."/>
            <person name="Wolfner M.F."/>
            <person name="Wong A."/>
            <person name="Wong G.K."/>
            <person name="Wu C.I."/>
            <person name="Wu G."/>
            <person name="Yamamoto D."/>
            <person name="Yang H.P."/>
            <person name="Yang S.P."/>
            <person name="Yorke J.A."/>
            <person name="Yoshida K."/>
            <person name="Zdobnov E."/>
            <person name="Zhang P."/>
            <person name="Zhang Y."/>
            <person name="Zimin A.V."/>
            <person name="Baldwin J."/>
            <person name="Abdouelleil A."/>
            <person name="Abdulkadir J."/>
            <person name="Abebe A."/>
            <person name="Abera B."/>
            <person name="Abreu J."/>
            <person name="Acer S.C."/>
            <person name="Aftuck L."/>
            <person name="Alexander A."/>
            <person name="An P."/>
            <person name="Anderson E."/>
            <person name="Anderson S."/>
            <person name="Arachi H."/>
            <person name="Azer M."/>
            <person name="Bachantsang P."/>
            <person name="Barry A."/>
            <person name="Bayul T."/>
            <person name="Berlin A."/>
            <person name="Bessette D."/>
            <person name="Bloom T."/>
            <person name="Blye J."/>
            <person name="Boguslavskiy L."/>
            <person name="Bonnet C."/>
            <person name="Boukhgalter B."/>
            <person name="Bourzgui I."/>
            <person name="Brown A."/>
            <person name="Cahill P."/>
            <person name="Channer S."/>
            <person name="Cheshatsang Y."/>
            <person name="Chuda L."/>
            <person name="Citroen M."/>
            <person name="Collymore A."/>
            <person name="Cooke P."/>
            <person name="Costello M."/>
            <person name="D'Aco K."/>
            <person name="Daza R."/>
            <person name="De Haan G."/>
            <person name="DeGray S."/>
            <person name="DeMaso C."/>
            <person name="Dhargay N."/>
            <person name="Dooley K."/>
            <person name="Dooley E."/>
            <person name="Doricent M."/>
            <person name="Dorje P."/>
            <person name="Dorjee K."/>
            <person name="Dupes A."/>
            <person name="Elong R."/>
            <person name="Falk J."/>
            <person name="Farina A."/>
            <person name="Faro S."/>
            <person name="Ferguson D."/>
            <person name="Fisher S."/>
            <person name="Foley C.D."/>
            <person name="Franke A."/>
            <person name="Friedrich D."/>
            <person name="Gadbois L."/>
            <person name="Gearin G."/>
            <person name="Gearin C.R."/>
            <person name="Giannoukos G."/>
            <person name="Goode T."/>
            <person name="Graham J."/>
            <person name="Grandbois E."/>
            <person name="Grewal S."/>
            <person name="Gyaltsen K."/>
            <person name="Hafez N."/>
            <person name="Hagos B."/>
            <person name="Hall J."/>
            <person name="Henson C."/>
            <person name="Hollinger A."/>
            <person name="Honan T."/>
            <person name="Huard M.D."/>
            <person name="Hughes L."/>
            <person name="Hurhula B."/>
            <person name="Husby M.E."/>
            <person name="Kamat A."/>
            <person name="Kanga B."/>
            <person name="Kashin S."/>
            <person name="Khazanovich D."/>
            <person name="Kisner P."/>
            <person name="Lance K."/>
            <person name="Lara M."/>
            <person name="Lee W."/>
            <person name="Lennon N."/>
            <person name="Letendre F."/>
            <person name="LeVine R."/>
            <person name="Lipovsky A."/>
            <person name="Liu X."/>
            <person name="Liu J."/>
            <person name="Liu S."/>
            <person name="Lokyitsang T."/>
            <person name="Lokyitsang Y."/>
            <person name="Lubonja R."/>
            <person name="Lui A."/>
            <person name="MacDonald P."/>
            <person name="Magnisalis V."/>
            <person name="Maru K."/>
            <person name="Matthews C."/>
            <person name="McCusker W."/>
            <person name="McDonough S."/>
            <person name="Mehta T."/>
            <person name="Meldrim J."/>
            <person name="Meneus L."/>
            <person name="Mihai O."/>
            <person name="Mihalev A."/>
            <person name="Mihova T."/>
            <person name="Mittelman R."/>
            <person name="Mlenga V."/>
            <person name="Montmayeur A."/>
            <person name="Mulrain L."/>
            <person name="Navidi A."/>
            <person name="Naylor J."/>
            <person name="Negash T."/>
            <person name="Nguyen T."/>
            <person name="Nguyen N."/>
            <person name="Nicol R."/>
            <person name="Norbu C."/>
            <person name="Norbu N."/>
            <person name="Novod N."/>
            <person name="O'Neill B."/>
            <person name="Osman S."/>
            <person name="Markiewicz E."/>
            <person name="Oyono O.L."/>
            <person name="Patti C."/>
            <person name="Phunkhang P."/>
            <person name="Pierre F."/>
            <person name="Priest M."/>
            <person name="Raghuraman S."/>
            <person name="Rege F."/>
            <person name="Reyes R."/>
            <person name="Rise C."/>
            <person name="Rogov P."/>
            <person name="Ross K."/>
            <person name="Ryan E."/>
            <person name="Settipalli S."/>
            <person name="Shea T."/>
            <person name="Sherpa N."/>
            <person name="Shi L."/>
            <person name="Shih D."/>
            <person name="Sparrow T."/>
            <person name="Spaulding J."/>
            <person name="Stalker J."/>
            <person name="Stange-Thomann N."/>
            <person name="Stavropoulos S."/>
            <person name="Stone C."/>
            <person name="Strader C."/>
            <person name="Tesfaye S."/>
            <person name="Thomson T."/>
            <person name="Thoulutsang Y."/>
            <person name="Thoulutsang D."/>
            <person name="Topham K."/>
            <person name="Topping I."/>
            <person name="Tsamla T."/>
            <person name="Vassiliev H."/>
            <person name="Vo A."/>
            <person name="Wangchuk T."/>
            <person name="Wangdi T."/>
            <person name="Weiand M."/>
            <person name="Wilkinson J."/>
            <person name="Wilson A."/>
            <person name="Yadav S."/>
            <person name="Young G."/>
            <person name="Yu Q."/>
            <person name="Zembek L."/>
            <person name="Zhong D."/>
            <person name="Zimmer A."/>
            <person name="Zwirko Z."/>
            <person name="Jaffe D.B."/>
            <person name="Alvarez P."/>
            <person name="Brockman W."/>
            <person name="Butler J."/>
            <person name="Chin C."/>
            <person name="Gnerre S."/>
            <person name="Grabherr M."/>
            <person name="Kleber M."/>
            <person name="Mauceli E."/>
            <person name="MacCallum I."/>
        </authorList>
    </citation>
    <scope>NUCLEOTIDE SEQUENCE [LARGE SCALE GENOMIC DNA]</scope>
    <source>
        <strain evidence="10">Tucson 15287-2541.00</strain>
    </source>
</reference>
<comment type="subcellular location">
    <subcellularLocation>
        <location evidence="1">Membrane</location>
        <topology evidence="1">Single-pass membrane protein</topology>
    </subcellularLocation>
</comment>
<dbReference type="PhylomeDB" id="B4JKT6"/>
<dbReference type="EC" id="2.4.1.-" evidence="8"/>
<organism evidence="10">
    <name type="scientific">Drosophila grimshawi</name>
    <name type="common">Hawaiian fruit fly</name>
    <name type="synonym">Idiomyia grimshawi</name>
    <dbReference type="NCBI Taxonomy" id="7222"/>
    <lineage>
        <taxon>Eukaryota</taxon>
        <taxon>Metazoa</taxon>
        <taxon>Ecdysozoa</taxon>
        <taxon>Arthropoda</taxon>
        <taxon>Hexapoda</taxon>
        <taxon>Insecta</taxon>
        <taxon>Pterygota</taxon>
        <taxon>Neoptera</taxon>
        <taxon>Endopterygota</taxon>
        <taxon>Diptera</taxon>
        <taxon>Brachycera</taxon>
        <taxon>Muscomorpha</taxon>
        <taxon>Ephydroidea</taxon>
        <taxon>Drosophilidae</taxon>
        <taxon>Drosophila</taxon>
        <taxon>Hawaiian Drosophila</taxon>
    </lineage>
</organism>
<evidence type="ECO:0000256" key="2">
    <source>
        <dbReference type="ARBA" id="ARBA00007647"/>
    </source>
</evidence>
<comment type="similarity">
    <text evidence="2 8">Belongs to the glycosyltransferase 92 family.</text>
</comment>
<dbReference type="GO" id="GO:0005737">
    <property type="term" value="C:cytoplasm"/>
    <property type="evidence" value="ECO:0007669"/>
    <property type="project" value="TreeGrafter"/>
</dbReference>
<name>B4JKT6_DROGR</name>
<dbReference type="eggNOG" id="KOG4735">
    <property type="taxonomic scope" value="Eukaryota"/>
</dbReference>